<evidence type="ECO:0000313" key="3">
    <source>
        <dbReference type="Proteomes" id="UP001059617"/>
    </source>
</evidence>
<keyword evidence="3" id="KW-1185">Reference proteome</keyword>
<evidence type="ECO:0000256" key="1">
    <source>
        <dbReference type="SAM" id="Phobius"/>
    </source>
</evidence>
<proteinExistence type="predicted"/>
<feature type="transmembrane region" description="Helical" evidence="1">
    <location>
        <begin position="91"/>
        <end position="112"/>
    </location>
</feature>
<dbReference type="Proteomes" id="UP001059617">
    <property type="component" value="Chromosome"/>
</dbReference>
<protein>
    <submittedName>
        <fullName evidence="2">Uncharacterized protein</fullName>
    </submittedName>
</protein>
<keyword evidence="1" id="KW-1133">Transmembrane helix</keyword>
<feature type="transmembrane region" description="Helical" evidence="1">
    <location>
        <begin position="34"/>
        <end position="51"/>
    </location>
</feature>
<reference evidence="2" key="1">
    <citation type="submission" date="2021-04" db="EMBL/GenBank/DDBJ databases">
        <authorList>
            <person name="Hartkoorn R.C."/>
            <person name="Beaudoing E."/>
            <person name="Hot D."/>
        </authorList>
    </citation>
    <scope>NUCLEOTIDE SEQUENCE</scope>
    <source>
        <strain evidence="2">NRRL B-16292</strain>
    </source>
</reference>
<sequence length="117" mass="12544">MSILIFYVMSFNRGWMCRSCGLATFRRRANRTLLGGWWGVAALGIPVVLLIDRIRLRKVLRLAPPQPTPGVAAELPAPLDPGQPVLLRPGAIVAGAVLALILLIVALGVWAADAPVE</sequence>
<gene>
    <name evidence="2" type="ORF">Dfulv_24490</name>
</gene>
<dbReference type="RefSeq" id="WP_259867222.1">
    <property type="nucleotide sequence ID" value="NZ_BAAAST010000053.1"/>
</dbReference>
<keyword evidence="1" id="KW-0472">Membrane</keyword>
<keyword evidence="1" id="KW-0812">Transmembrane</keyword>
<dbReference type="EMBL" id="CP073720">
    <property type="protein sequence ID" value="UWP87229.1"/>
    <property type="molecule type" value="Genomic_DNA"/>
</dbReference>
<reference evidence="2" key="2">
    <citation type="submission" date="2022-09" db="EMBL/GenBank/DDBJ databases">
        <title>Biosynthetic gene clusters of Dactylosporangioum fulvum.</title>
        <authorList>
            <person name="Caradec T."/>
        </authorList>
    </citation>
    <scope>NUCLEOTIDE SEQUENCE</scope>
    <source>
        <strain evidence="2">NRRL B-16292</strain>
    </source>
</reference>
<evidence type="ECO:0000313" key="2">
    <source>
        <dbReference type="EMBL" id="UWP87229.1"/>
    </source>
</evidence>
<name>A0ABY5WD23_9ACTN</name>
<accession>A0ABY5WD23</accession>
<organism evidence="2 3">
    <name type="scientific">Dactylosporangium fulvum</name>
    <dbReference type="NCBI Taxonomy" id="53359"/>
    <lineage>
        <taxon>Bacteria</taxon>
        <taxon>Bacillati</taxon>
        <taxon>Actinomycetota</taxon>
        <taxon>Actinomycetes</taxon>
        <taxon>Micromonosporales</taxon>
        <taxon>Micromonosporaceae</taxon>
        <taxon>Dactylosporangium</taxon>
    </lineage>
</organism>